<comment type="caution">
    <text evidence="6">The sequence shown here is derived from an EMBL/GenBank/DDBJ whole genome shotgun (WGS) entry which is preliminary data.</text>
</comment>
<keyword evidence="3" id="KW-0539">Nucleus</keyword>
<dbReference type="GO" id="GO:0000723">
    <property type="term" value="P:telomere maintenance"/>
    <property type="evidence" value="ECO:0007669"/>
    <property type="project" value="TreeGrafter"/>
</dbReference>
<evidence type="ECO:0000313" key="7">
    <source>
        <dbReference type="Proteomes" id="UP000886653"/>
    </source>
</evidence>
<dbReference type="GO" id="GO:0044778">
    <property type="term" value="P:meiotic DNA integrity checkpoint signaling"/>
    <property type="evidence" value="ECO:0007669"/>
    <property type="project" value="TreeGrafter"/>
</dbReference>
<sequence length="303" mass="32980">MRFRAQVSNLAAFTKLVDSVAKLSKRAVFMFTPIELKVISTGDVDDGVRFFGTVNVKDLFEHHYVIQSQAANQISLELTTQALASVLRASSGSRAEMVIRLGKSGKTPVLSFVVRAVSLNRTEYELEQHVAVRVLRPADAEMLREPPAPIPNVQITLPKLTDVCKVAERLKSLSSSIHVSANLDGSLKLGIKSEHVNVETEWRGLALGPARHPATPPPDSDSQPPASMVPSTNYPSSHFFHTTVKSRGLLKFLQAHAIAELSLACVCEAHSLIMFIYIGKPDDQSMAGTLVAYLPAVNEDGDD</sequence>
<keyword evidence="7" id="KW-1185">Reference proteome</keyword>
<dbReference type="PANTHER" id="PTHR12900">
    <property type="entry name" value="MITOTIC AND DNA DAMAGE CHECKPOINT PROTEIN HUS1"/>
    <property type="match status" value="1"/>
</dbReference>
<evidence type="ECO:0000256" key="3">
    <source>
        <dbReference type="ARBA" id="ARBA00023242"/>
    </source>
</evidence>
<evidence type="ECO:0000256" key="1">
    <source>
        <dbReference type="ARBA" id="ARBA00004123"/>
    </source>
</evidence>
<comment type="similarity">
    <text evidence="2 4">Belongs to the HUS1 family.</text>
</comment>
<comment type="subcellular location">
    <subcellularLocation>
        <location evidence="1">Nucleus</location>
    </subcellularLocation>
</comment>
<dbReference type="InterPro" id="IPR007150">
    <property type="entry name" value="HUS1/Mec3"/>
</dbReference>
<evidence type="ECO:0000313" key="6">
    <source>
        <dbReference type="EMBL" id="KAG0151615.1"/>
    </source>
</evidence>
<feature type="region of interest" description="Disordered" evidence="5">
    <location>
        <begin position="208"/>
        <end position="232"/>
    </location>
</feature>
<dbReference type="GO" id="GO:0035861">
    <property type="term" value="C:site of double-strand break"/>
    <property type="evidence" value="ECO:0007669"/>
    <property type="project" value="TreeGrafter"/>
</dbReference>
<evidence type="ECO:0000256" key="2">
    <source>
        <dbReference type="ARBA" id="ARBA00005563"/>
    </source>
</evidence>
<dbReference type="InterPro" id="IPR016580">
    <property type="entry name" value="HUS1"/>
</dbReference>
<accession>A0A9P6THC0</accession>
<dbReference type="PANTHER" id="PTHR12900:SF0">
    <property type="entry name" value="CHECKPOINT PROTEIN"/>
    <property type="match status" value="1"/>
</dbReference>
<dbReference type="Proteomes" id="UP000886653">
    <property type="component" value="Unassembled WGS sequence"/>
</dbReference>
<dbReference type="Gene3D" id="3.70.10.10">
    <property type="match status" value="1"/>
</dbReference>
<dbReference type="AlphaFoldDB" id="A0A9P6THC0"/>
<proteinExistence type="inferred from homology"/>
<dbReference type="PIRSF" id="PIRSF011312">
    <property type="entry name" value="Cell_cycle_HUS1"/>
    <property type="match status" value="1"/>
</dbReference>
<dbReference type="GO" id="GO:0000724">
    <property type="term" value="P:double-strand break repair via homologous recombination"/>
    <property type="evidence" value="ECO:0007669"/>
    <property type="project" value="TreeGrafter"/>
</dbReference>
<dbReference type="OrthoDB" id="337750at2759"/>
<dbReference type="Pfam" id="PF04005">
    <property type="entry name" value="Hus1"/>
    <property type="match status" value="1"/>
</dbReference>
<dbReference type="GO" id="GO:0005730">
    <property type="term" value="C:nucleolus"/>
    <property type="evidence" value="ECO:0007669"/>
    <property type="project" value="InterPro"/>
</dbReference>
<gene>
    <name evidence="6" type="ORF">CROQUDRAFT_103581</name>
</gene>
<dbReference type="GO" id="GO:0030896">
    <property type="term" value="C:checkpoint clamp complex"/>
    <property type="evidence" value="ECO:0007669"/>
    <property type="project" value="InterPro"/>
</dbReference>
<protein>
    <recommendedName>
        <fullName evidence="4">Checkpoint protein</fullName>
    </recommendedName>
</protein>
<dbReference type="GO" id="GO:0033314">
    <property type="term" value="P:mitotic DNA replication checkpoint signaling"/>
    <property type="evidence" value="ECO:0007669"/>
    <property type="project" value="TreeGrafter"/>
</dbReference>
<name>A0A9P6THC0_9BASI</name>
<organism evidence="6 7">
    <name type="scientific">Cronartium quercuum f. sp. fusiforme G11</name>
    <dbReference type="NCBI Taxonomy" id="708437"/>
    <lineage>
        <taxon>Eukaryota</taxon>
        <taxon>Fungi</taxon>
        <taxon>Dikarya</taxon>
        <taxon>Basidiomycota</taxon>
        <taxon>Pucciniomycotina</taxon>
        <taxon>Pucciniomycetes</taxon>
        <taxon>Pucciniales</taxon>
        <taxon>Coleosporiaceae</taxon>
        <taxon>Cronartium</taxon>
    </lineage>
</organism>
<evidence type="ECO:0000256" key="4">
    <source>
        <dbReference type="PIRNR" id="PIRNR011312"/>
    </source>
</evidence>
<reference evidence="6" key="1">
    <citation type="submission" date="2013-11" db="EMBL/GenBank/DDBJ databases">
        <title>Genome sequence of the fusiform rust pathogen reveals effectors for host alternation and coevolution with pine.</title>
        <authorList>
            <consortium name="DOE Joint Genome Institute"/>
            <person name="Smith K."/>
            <person name="Pendleton A."/>
            <person name="Kubisiak T."/>
            <person name="Anderson C."/>
            <person name="Salamov A."/>
            <person name="Aerts A."/>
            <person name="Riley R."/>
            <person name="Clum A."/>
            <person name="Lindquist E."/>
            <person name="Ence D."/>
            <person name="Campbell M."/>
            <person name="Kronenberg Z."/>
            <person name="Feau N."/>
            <person name="Dhillon B."/>
            <person name="Hamelin R."/>
            <person name="Burleigh J."/>
            <person name="Smith J."/>
            <person name="Yandell M."/>
            <person name="Nelson C."/>
            <person name="Grigoriev I."/>
            <person name="Davis J."/>
        </authorList>
    </citation>
    <scope>NUCLEOTIDE SEQUENCE</scope>
    <source>
        <strain evidence="6">G11</strain>
    </source>
</reference>
<dbReference type="GO" id="GO:0006289">
    <property type="term" value="P:nucleotide-excision repair"/>
    <property type="evidence" value="ECO:0007669"/>
    <property type="project" value="TreeGrafter"/>
</dbReference>
<dbReference type="EMBL" id="MU167212">
    <property type="protein sequence ID" value="KAG0151615.1"/>
    <property type="molecule type" value="Genomic_DNA"/>
</dbReference>
<dbReference type="GO" id="GO:0031573">
    <property type="term" value="P:mitotic intra-S DNA damage checkpoint signaling"/>
    <property type="evidence" value="ECO:0007669"/>
    <property type="project" value="TreeGrafter"/>
</dbReference>
<evidence type="ECO:0000256" key="5">
    <source>
        <dbReference type="SAM" id="MobiDB-lite"/>
    </source>
</evidence>